<organism evidence="4 5">
    <name type="scientific">Scytonema millei VB511283</name>
    <dbReference type="NCBI Taxonomy" id="1245923"/>
    <lineage>
        <taxon>Bacteria</taxon>
        <taxon>Bacillati</taxon>
        <taxon>Cyanobacteriota</taxon>
        <taxon>Cyanophyceae</taxon>
        <taxon>Nostocales</taxon>
        <taxon>Scytonemataceae</taxon>
        <taxon>Scytonema</taxon>
    </lineage>
</organism>
<dbReference type="Proteomes" id="UP000031532">
    <property type="component" value="Unassembled WGS sequence"/>
</dbReference>
<comment type="similarity">
    <text evidence="1 2">Belongs to the phD/YefM antitoxin family.</text>
</comment>
<dbReference type="PANTHER" id="PTHR35377:SF4">
    <property type="entry name" value="PREVENT-HOST-DEATH FAMILY PROTEIN"/>
    <property type="match status" value="1"/>
</dbReference>
<dbReference type="InterPro" id="IPR051416">
    <property type="entry name" value="phD-YefM_TA_antitoxins"/>
</dbReference>
<dbReference type="PANTHER" id="PTHR35377">
    <property type="entry name" value="ANTITOXIN VAPB49-RELATED-RELATED"/>
    <property type="match status" value="1"/>
</dbReference>
<reference evidence="4 5" key="1">
    <citation type="journal article" date="2015" name="Genome Announc.">
        <title>Draft Genome Sequence of the Terrestrial Cyanobacterium Scytonema millei VB511283, Isolated from Eastern India.</title>
        <authorList>
            <person name="Sen D."/>
            <person name="Chandrababunaidu M.M."/>
            <person name="Singh D."/>
            <person name="Sanghi N."/>
            <person name="Ghorai A."/>
            <person name="Mishra G.P."/>
            <person name="Madduluri M."/>
            <person name="Adhikary S.P."/>
            <person name="Tripathy S."/>
        </authorList>
    </citation>
    <scope>NUCLEOTIDE SEQUENCE [LARGE SCALE GENOMIC DNA]</scope>
    <source>
        <strain evidence="4 5">VB511283</strain>
    </source>
</reference>
<dbReference type="RefSeq" id="WP_039716071.1">
    <property type="nucleotide sequence ID" value="NZ_JTJC03000005.1"/>
</dbReference>
<gene>
    <name evidence="4" type="ORF">QH73_0017825</name>
</gene>
<keyword evidence="5" id="KW-1185">Reference proteome</keyword>
<dbReference type="InterPro" id="IPR018739">
    <property type="entry name" value="DUF2281"/>
</dbReference>
<dbReference type="EMBL" id="JTJC03000005">
    <property type="protein sequence ID" value="NHC36477.1"/>
    <property type="molecule type" value="Genomic_DNA"/>
</dbReference>
<sequence length="76" mass="8457">MRKVNLVEASQHLSELIEAAMRGEEVIITQDGQPVVQLVPIPTEKKRYPAKAGTAVGLVTIAEDFDDPLEDFKDYM</sequence>
<accession>A0A9X5E9D3</accession>
<evidence type="ECO:0000313" key="4">
    <source>
        <dbReference type="EMBL" id="NHC36477.1"/>
    </source>
</evidence>
<name>A0A9X5E9D3_9CYAN</name>
<dbReference type="Pfam" id="PF02604">
    <property type="entry name" value="PhdYeFM_antitox"/>
    <property type="match status" value="1"/>
</dbReference>
<evidence type="ECO:0000313" key="5">
    <source>
        <dbReference type="Proteomes" id="UP000031532"/>
    </source>
</evidence>
<dbReference type="Pfam" id="PF10047">
    <property type="entry name" value="DUF2281"/>
    <property type="match status" value="1"/>
</dbReference>
<dbReference type="OrthoDB" id="9800503at2"/>
<evidence type="ECO:0000256" key="2">
    <source>
        <dbReference type="RuleBase" id="RU362080"/>
    </source>
</evidence>
<evidence type="ECO:0000259" key="3">
    <source>
        <dbReference type="Pfam" id="PF10047"/>
    </source>
</evidence>
<proteinExistence type="inferred from homology"/>
<dbReference type="NCBIfam" id="TIGR01552">
    <property type="entry name" value="phd_fam"/>
    <property type="match status" value="1"/>
</dbReference>
<comment type="caution">
    <text evidence="4">The sequence shown here is derived from an EMBL/GenBank/DDBJ whole genome shotgun (WGS) entry which is preliminary data.</text>
</comment>
<dbReference type="InterPro" id="IPR006442">
    <property type="entry name" value="Antitoxin_Phd/YefM"/>
</dbReference>
<protein>
    <recommendedName>
        <fullName evidence="2">Antitoxin</fullName>
    </recommendedName>
</protein>
<dbReference type="Gene3D" id="3.40.1620.10">
    <property type="entry name" value="YefM-like domain"/>
    <property type="match status" value="1"/>
</dbReference>
<feature type="domain" description="DUF2281" evidence="3">
    <location>
        <begin position="43"/>
        <end position="75"/>
    </location>
</feature>
<dbReference type="SUPFAM" id="SSF143120">
    <property type="entry name" value="YefM-like"/>
    <property type="match status" value="1"/>
</dbReference>
<dbReference type="InterPro" id="IPR036165">
    <property type="entry name" value="YefM-like_sf"/>
</dbReference>
<dbReference type="AlphaFoldDB" id="A0A9X5E9D3"/>
<comment type="function">
    <text evidence="2">Antitoxin component of a type II toxin-antitoxin (TA) system.</text>
</comment>
<evidence type="ECO:0000256" key="1">
    <source>
        <dbReference type="ARBA" id="ARBA00009981"/>
    </source>
</evidence>